<reference evidence="3 4" key="1">
    <citation type="submission" date="2018-02" db="EMBL/GenBank/DDBJ databases">
        <title>Genomic Encyclopedia of Archaeal and Bacterial Type Strains, Phase II (KMG-II): from individual species to whole genera.</title>
        <authorList>
            <person name="Goeker M."/>
        </authorList>
    </citation>
    <scope>NUCLEOTIDE SEQUENCE [LARGE SCALE GENOMIC DNA]</scope>
    <source>
        <strain evidence="3 4">DSM 18921</strain>
    </source>
</reference>
<evidence type="ECO:0000313" key="3">
    <source>
        <dbReference type="EMBL" id="PQV59055.1"/>
    </source>
</evidence>
<feature type="transmembrane region" description="Helical" evidence="1">
    <location>
        <begin position="35"/>
        <end position="54"/>
    </location>
</feature>
<accession>A0A2S8SDZ8</accession>
<dbReference type="EMBL" id="PVEP01000001">
    <property type="protein sequence ID" value="PQV59055.1"/>
    <property type="molecule type" value="Genomic_DNA"/>
</dbReference>
<dbReference type="RefSeq" id="WP_170076113.1">
    <property type="nucleotide sequence ID" value="NZ_PVEP01000001.1"/>
</dbReference>
<keyword evidence="1" id="KW-1133">Transmembrane helix</keyword>
<proteinExistence type="predicted"/>
<dbReference type="Proteomes" id="UP000238338">
    <property type="component" value="Unassembled WGS sequence"/>
</dbReference>
<evidence type="ECO:0000259" key="2">
    <source>
        <dbReference type="Pfam" id="PF13400"/>
    </source>
</evidence>
<sequence>MRVFSMTTSGQDRAGLLDRSLQKLERFRREEEGSLLIFGLFCFVIMLMLAGVALDLMRFEERRTVLQNTIDRAALAAADLQQTLPPKEVVKDYFRKAGLKPPTDDQITVVNGNNGSSRKVSIAVAETVPTWFMKMAGVSSLSAPGISTAEESVGQIEISLILDVSGSMNSSSRLTNLKPAAKSFVDQMFDSTEADKITISIIPYATQVSLSDNLMSYFNVTNEHASSNCIEFEPSKGDFTTTSVSFGFGLFDRVYQRNGHFDPFYKASPPRLFNCAPDADREILPFSSDRDELKTFIDGLQAEGNTSIDLGMKWGAALLDPSMQGVVNSMADKGDLPDTTRGRPYAYTNGQVMKIIVLMTDGANTTEYKLRDAYDHNFSQVWRNMSYADGSNTINSDVDQYSFYDPSKKKWYVPALDQWLDHAWGNSTYTSCSKWSCTTKNEPGYNGKDDAAFPLTWPEVWERISIYYLSDNIIAKAYGSSARNKWRPGSTSNPEVNTYVYSAKDDQTRALCDAAKAQDVRIYTIAFEAPWQGQQLLSQCASSDASHYEVEGLDIEDAFSGIVQSINKLRLTH</sequence>
<organism evidence="3 4">
    <name type="scientific">Albidovulum denitrificans</name>
    <dbReference type="NCBI Taxonomy" id="404881"/>
    <lineage>
        <taxon>Bacteria</taxon>
        <taxon>Pseudomonadati</taxon>
        <taxon>Pseudomonadota</taxon>
        <taxon>Alphaproteobacteria</taxon>
        <taxon>Rhodobacterales</taxon>
        <taxon>Paracoccaceae</taxon>
        <taxon>Albidovulum</taxon>
    </lineage>
</organism>
<dbReference type="AlphaFoldDB" id="A0A2S8SDZ8"/>
<feature type="domain" description="Putative Flp pilus-assembly TadG-like N-terminal" evidence="2">
    <location>
        <begin position="33"/>
        <end position="78"/>
    </location>
</feature>
<dbReference type="SUPFAM" id="SSF53300">
    <property type="entry name" value="vWA-like"/>
    <property type="match status" value="1"/>
</dbReference>
<protein>
    <submittedName>
        <fullName evidence="3">Flp pilus assembly protein TadG</fullName>
    </submittedName>
</protein>
<comment type="caution">
    <text evidence="3">The sequence shown here is derived from an EMBL/GenBank/DDBJ whole genome shotgun (WGS) entry which is preliminary data.</text>
</comment>
<dbReference type="InterPro" id="IPR036465">
    <property type="entry name" value="vWFA_dom_sf"/>
</dbReference>
<dbReference type="CDD" id="cd00198">
    <property type="entry name" value="vWFA"/>
    <property type="match status" value="1"/>
</dbReference>
<evidence type="ECO:0000313" key="4">
    <source>
        <dbReference type="Proteomes" id="UP000238338"/>
    </source>
</evidence>
<dbReference type="Pfam" id="PF13400">
    <property type="entry name" value="Tad"/>
    <property type="match status" value="1"/>
</dbReference>
<dbReference type="InterPro" id="IPR028087">
    <property type="entry name" value="Tad_N"/>
</dbReference>
<dbReference type="Gene3D" id="3.40.50.410">
    <property type="entry name" value="von Willebrand factor, type A domain"/>
    <property type="match status" value="1"/>
</dbReference>
<evidence type="ECO:0000256" key="1">
    <source>
        <dbReference type="SAM" id="Phobius"/>
    </source>
</evidence>
<keyword evidence="4" id="KW-1185">Reference proteome</keyword>
<keyword evidence="1" id="KW-0812">Transmembrane</keyword>
<keyword evidence="1" id="KW-0472">Membrane</keyword>
<name>A0A2S8SDZ8_9RHOB</name>
<gene>
    <name evidence="3" type="ORF">LX70_00876</name>
</gene>